<organism evidence="3 4">
    <name type="scientific">Ladona fulva</name>
    <name type="common">Scarce chaser dragonfly</name>
    <name type="synonym">Libellula fulva</name>
    <dbReference type="NCBI Taxonomy" id="123851"/>
    <lineage>
        <taxon>Eukaryota</taxon>
        <taxon>Metazoa</taxon>
        <taxon>Ecdysozoa</taxon>
        <taxon>Arthropoda</taxon>
        <taxon>Hexapoda</taxon>
        <taxon>Insecta</taxon>
        <taxon>Pterygota</taxon>
        <taxon>Palaeoptera</taxon>
        <taxon>Odonata</taxon>
        <taxon>Epiprocta</taxon>
        <taxon>Anisoptera</taxon>
        <taxon>Libelluloidea</taxon>
        <taxon>Libellulidae</taxon>
        <taxon>Ladona</taxon>
    </lineage>
</organism>
<feature type="compositionally biased region" description="Basic and acidic residues" evidence="1">
    <location>
        <begin position="131"/>
        <end position="143"/>
    </location>
</feature>
<sequence>MNSMLQKVSTVVRVGGVGDVFSKAAVSVAVPKMTAVAGTNRLYAGVGNGMSHQFGSHSIQHLHGGEAAMVQFLLGGDGDGATGDTLITQGIDPNNNGNNSEVTVVLSTVQDDNMRDPISVTAREPASSPTMKEKSKVLKEENPPKQVPPVEEGRRTRGASEKYSLRPRSIQNRLETEMRRRGGRSTGERSGRSGEASTDAEGTDGSTGSGGNSGGRSGGSTGGRREPKPKQKPPPLSKYRRKTANARERSRMREINQAFETLRKAVPPPLTCSSSSSSSCSSSSGSPPYGGTKASEKLTKITTLRLAMNYIEALAQILREKPREDDTGLLSPSSTSSSTSSLSSSSPSPYHHHHPYRHGIQAQGMQQTQAPLPHMMQLPSLLPPMPPLPLTSHLGGFSSHHLSGATFGDASPGCGSDELGDYGTTCSDLLSDDGSTFGGGGGGHVGTHEDPLNVDSFDDIIGDGLDILLESDGESLQFHSDLSEQSTP</sequence>
<dbReference type="PANTHER" id="PTHR19290">
    <property type="entry name" value="BASIC HELIX-LOOP-HELIX PROTEIN NEUROGENIN-RELATED"/>
    <property type="match status" value="1"/>
</dbReference>
<name>A0A8K0NWV2_LADFU</name>
<dbReference type="PROSITE" id="PS50888">
    <property type="entry name" value="BHLH"/>
    <property type="match status" value="1"/>
</dbReference>
<dbReference type="InterPro" id="IPR011598">
    <property type="entry name" value="bHLH_dom"/>
</dbReference>
<feature type="region of interest" description="Disordered" evidence="1">
    <location>
        <begin position="322"/>
        <end position="356"/>
    </location>
</feature>
<dbReference type="CDD" id="cd11431">
    <property type="entry name" value="bHLH_TS_taxi_Dei"/>
    <property type="match status" value="1"/>
</dbReference>
<accession>A0A8K0NWV2</accession>
<protein>
    <recommendedName>
        <fullName evidence="2">BHLH domain-containing protein</fullName>
    </recommendedName>
</protein>
<feature type="compositionally biased region" description="Basic and acidic residues" evidence="1">
    <location>
        <begin position="245"/>
        <end position="254"/>
    </location>
</feature>
<dbReference type="OrthoDB" id="10063280at2759"/>
<reference evidence="3" key="2">
    <citation type="submission" date="2017-10" db="EMBL/GenBank/DDBJ databases">
        <title>Ladona fulva Genome sequencing and assembly.</title>
        <authorList>
            <person name="Murali S."/>
            <person name="Richards S."/>
            <person name="Bandaranaike D."/>
            <person name="Bellair M."/>
            <person name="Blankenburg K."/>
            <person name="Chao H."/>
            <person name="Dinh H."/>
            <person name="Doddapaneni H."/>
            <person name="Dugan-Rocha S."/>
            <person name="Elkadiri S."/>
            <person name="Gnanaolivu R."/>
            <person name="Hernandez B."/>
            <person name="Skinner E."/>
            <person name="Javaid M."/>
            <person name="Lee S."/>
            <person name="Li M."/>
            <person name="Ming W."/>
            <person name="Munidasa M."/>
            <person name="Muniz J."/>
            <person name="Nguyen L."/>
            <person name="Hughes D."/>
            <person name="Osuji N."/>
            <person name="Pu L.-L."/>
            <person name="Puazo M."/>
            <person name="Qu C."/>
            <person name="Quiroz J."/>
            <person name="Raj R."/>
            <person name="Weissenberger G."/>
            <person name="Xin Y."/>
            <person name="Zou X."/>
            <person name="Han Y."/>
            <person name="Worley K."/>
            <person name="Muzny D."/>
            <person name="Gibbs R."/>
        </authorList>
    </citation>
    <scope>NUCLEOTIDE SEQUENCE</scope>
    <source>
        <strain evidence="3">Sampled in the wild</strain>
    </source>
</reference>
<dbReference type="EMBL" id="KZ308142">
    <property type="protein sequence ID" value="KAG8222709.1"/>
    <property type="molecule type" value="Genomic_DNA"/>
</dbReference>
<feature type="region of interest" description="Disordered" evidence="1">
    <location>
        <begin position="108"/>
        <end position="294"/>
    </location>
</feature>
<dbReference type="Pfam" id="PF00010">
    <property type="entry name" value="HLH"/>
    <property type="match status" value="1"/>
</dbReference>
<dbReference type="GO" id="GO:0046983">
    <property type="term" value="F:protein dimerization activity"/>
    <property type="evidence" value="ECO:0007669"/>
    <property type="project" value="InterPro"/>
</dbReference>
<feature type="compositionally biased region" description="Low complexity" evidence="1">
    <location>
        <begin position="329"/>
        <end position="349"/>
    </location>
</feature>
<dbReference type="PANTHER" id="PTHR19290:SF147">
    <property type="entry name" value="HELIX-LOOP-HELIX PROTEIN DELILAH"/>
    <property type="match status" value="1"/>
</dbReference>
<evidence type="ECO:0000313" key="4">
    <source>
        <dbReference type="Proteomes" id="UP000792457"/>
    </source>
</evidence>
<dbReference type="AlphaFoldDB" id="A0A8K0NWV2"/>
<comment type="caution">
    <text evidence="3">The sequence shown here is derived from an EMBL/GenBank/DDBJ whole genome shotgun (WGS) entry which is preliminary data.</text>
</comment>
<dbReference type="InterPro" id="IPR050359">
    <property type="entry name" value="bHLH_transcription_factors"/>
</dbReference>
<evidence type="ECO:0000256" key="1">
    <source>
        <dbReference type="SAM" id="MobiDB-lite"/>
    </source>
</evidence>
<feature type="compositionally biased region" description="Gly residues" evidence="1">
    <location>
        <begin position="205"/>
        <end position="222"/>
    </location>
</feature>
<feature type="compositionally biased region" description="Low complexity" evidence="1">
    <location>
        <begin position="272"/>
        <end position="286"/>
    </location>
</feature>
<dbReference type="GO" id="GO:0003700">
    <property type="term" value="F:DNA-binding transcription factor activity"/>
    <property type="evidence" value="ECO:0007669"/>
    <property type="project" value="TreeGrafter"/>
</dbReference>
<proteinExistence type="predicted"/>
<dbReference type="GO" id="GO:0009653">
    <property type="term" value="P:anatomical structure morphogenesis"/>
    <property type="evidence" value="ECO:0007669"/>
    <property type="project" value="TreeGrafter"/>
</dbReference>
<evidence type="ECO:0000259" key="2">
    <source>
        <dbReference type="PROSITE" id="PS50888"/>
    </source>
</evidence>
<dbReference type="GO" id="GO:0070888">
    <property type="term" value="F:E-box binding"/>
    <property type="evidence" value="ECO:0007669"/>
    <property type="project" value="TreeGrafter"/>
</dbReference>
<dbReference type="SMART" id="SM00353">
    <property type="entry name" value="HLH"/>
    <property type="match status" value="1"/>
</dbReference>
<feature type="domain" description="BHLH" evidence="2">
    <location>
        <begin position="239"/>
        <end position="314"/>
    </location>
</feature>
<feature type="compositionally biased region" description="Basic and acidic residues" evidence="1">
    <location>
        <begin position="174"/>
        <end position="192"/>
    </location>
</feature>
<dbReference type="GO" id="GO:0005634">
    <property type="term" value="C:nucleus"/>
    <property type="evidence" value="ECO:0007669"/>
    <property type="project" value="TreeGrafter"/>
</dbReference>
<keyword evidence="4" id="KW-1185">Reference proteome</keyword>
<reference evidence="3" key="1">
    <citation type="submission" date="2013-04" db="EMBL/GenBank/DDBJ databases">
        <authorList>
            <person name="Qu J."/>
            <person name="Murali S.C."/>
            <person name="Bandaranaike D."/>
            <person name="Bellair M."/>
            <person name="Blankenburg K."/>
            <person name="Chao H."/>
            <person name="Dinh H."/>
            <person name="Doddapaneni H."/>
            <person name="Downs B."/>
            <person name="Dugan-Rocha S."/>
            <person name="Elkadiri S."/>
            <person name="Gnanaolivu R.D."/>
            <person name="Hernandez B."/>
            <person name="Javaid M."/>
            <person name="Jayaseelan J.C."/>
            <person name="Lee S."/>
            <person name="Li M."/>
            <person name="Ming W."/>
            <person name="Munidasa M."/>
            <person name="Muniz J."/>
            <person name="Nguyen L."/>
            <person name="Ongeri F."/>
            <person name="Osuji N."/>
            <person name="Pu L.-L."/>
            <person name="Puazo M."/>
            <person name="Qu C."/>
            <person name="Quiroz J."/>
            <person name="Raj R."/>
            <person name="Weissenberger G."/>
            <person name="Xin Y."/>
            <person name="Zou X."/>
            <person name="Han Y."/>
            <person name="Richards S."/>
            <person name="Worley K."/>
            <person name="Muzny D."/>
            <person name="Gibbs R."/>
        </authorList>
    </citation>
    <scope>NUCLEOTIDE SEQUENCE</scope>
    <source>
        <strain evidence="3">Sampled in the wild</strain>
    </source>
</reference>
<dbReference type="InterPro" id="IPR036638">
    <property type="entry name" value="HLH_DNA-bd_sf"/>
</dbReference>
<dbReference type="Proteomes" id="UP000792457">
    <property type="component" value="Unassembled WGS sequence"/>
</dbReference>
<feature type="compositionally biased region" description="Basic and acidic residues" evidence="1">
    <location>
        <begin position="151"/>
        <end position="164"/>
    </location>
</feature>
<dbReference type="Gene3D" id="4.10.280.10">
    <property type="entry name" value="Helix-loop-helix DNA-binding domain"/>
    <property type="match status" value="1"/>
</dbReference>
<dbReference type="GO" id="GO:0045944">
    <property type="term" value="P:positive regulation of transcription by RNA polymerase II"/>
    <property type="evidence" value="ECO:0007669"/>
    <property type="project" value="TreeGrafter"/>
</dbReference>
<dbReference type="SUPFAM" id="SSF47459">
    <property type="entry name" value="HLH, helix-loop-helix DNA-binding domain"/>
    <property type="match status" value="1"/>
</dbReference>
<evidence type="ECO:0000313" key="3">
    <source>
        <dbReference type="EMBL" id="KAG8222709.1"/>
    </source>
</evidence>
<gene>
    <name evidence="3" type="ORF">J437_LFUL001878</name>
</gene>